<evidence type="ECO:0000256" key="3">
    <source>
        <dbReference type="ARBA" id="ARBA00022670"/>
    </source>
</evidence>
<dbReference type="GO" id="GO:0005576">
    <property type="term" value="C:extracellular region"/>
    <property type="evidence" value="ECO:0007669"/>
    <property type="project" value="UniProtKB-SubCell"/>
</dbReference>
<dbReference type="CDD" id="cd00190">
    <property type="entry name" value="Tryp_SPc"/>
    <property type="match status" value="1"/>
</dbReference>
<dbReference type="SUPFAM" id="SSF50494">
    <property type="entry name" value="Trypsin-like serine proteases"/>
    <property type="match status" value="1"/>
</dbReference>
<keyword evidence="3" id="KW-0645">Protease</keyword>
<feature type="signal peptide" evidence="10">
    <location>
        <begin position="1"/>
        <end position="27"/>
    </location>
</feature>
<dbReference type="PANTHER" id="PTHR24258:SF116">
    <property type="entry name" value="FI16631P1-RELATED"/>
    <property type="match status" value="1"/>
</dbReference>
<feature type="compositionally biased region" description="Low complexity" evidence="9">
    <location>
        <begin position="97"/>
        <end position="121"/>
    </location>
</feature>
<dbReference type="GO" id="GO:0006508">
    <property type="term" value="P:proteolysis"/>
    <property type="evidence" value="ECO:0007669"/>
    <property type="project" value="UniProtKB-KW"/>
</dbReference>
<dbReference type="Pfam" id="PF00089">
    <property type="entry name" value="Trypsin"/>
    <property type="match status" value="1"/>
</dbReference>
<gene>
    <name evidence="12" type="ORF">CDAR_432371</name>
</gene>
<name>A0AAV4U2X7_9ARAC</name>
<comment type="subcellular location">
    <subcellularLocation>
        <location evidence="1">Secreted</location>
    </subcellularLocation>
</comment>
<keyword evidence="6" id="KW-0720">Serine protease</keyword>
<dbReference type="Gene3D" id="2.40.10.10">
    <property type="entry name" value="Trypsin-like serine proteases"/>
    <property type="match status" value="1"/>
</dbReference>
<evidence type="ECO:0000256" key="5">
    <source>
        <dbReference type="ARBA" id="ARBA00022801"/>
    </source>
</evidence>
<evidence type="ECO:0000256" key="2">
    <source>
        <dbReference type="ARBA" id="ARBA00022525"/>
    </source>
</evidence>
<keyword evidence="13" id="KW-1185">Reference proteome</keyword>
<evidence type="ECO:0000313" key="12">
    <source>
        <dbReference type="EMBL" id="GIY52146.1"/>
    </source>
</evidence>
<evidence type="ECO:0000313" key="13">
    <source>
        <dbReference type="Proteomes" id="UP001054837"/>
    </source>
</evidence>
<dbReference type="EMBL" id="BPLQ01010632">
    <property type="protein sequence ID" value="GIY52146.1"/>
    <property type="molecule type" value="Genomic_DNA"/>
</dbReference>
<dbReference type="Proteomes" id="UP001054837">
    <property type="component" value="Unassembled WGS sequence"/>
</dbReference>
<feature type="region of interest" description="Disordered" evidence="9">
    <location>
        <begin position="88"/>
        <end position="155"/>
    </location>
</feature>
<organism evidence="12 13">
    <name type="scientific">Caerostris darwini</name>
    <dbReference type="NCBI Taxonomy" id="1538125"/>
    <lineage>
        <taxon>Eukaryota</taxon>
        <taxon>Metazoa</taxon>
        <taxon>Ecdysozoa</taxon>
        <taxon>Arthropoda</taxon>
        <taxon>Chelicerata</taxon>
        <taxon>Arachnida</taxon>
        <taxon>Araneae</taxon>
        <taxon>Araneomorphae</taxon>
        <taxon>Entelegynae</taxon>
        <taxon>Araneoidea</taxon>
        <taxon>Araneidae</taxon>
        <taxon>Caerostris</taxon>
    </lineage>
</organism>
<dbReference type="SMART" id="SM00020">
    <property type="entry name" value="Tryp_SPc"/>
    <property type="match status" value="1"/>
</dbReference>
<evidence type="ECO:0000256" key="1">
    <source>
        <dbReference type="ARBA" id="ARBA00004613"/>
    </source>
</evidence>
<keyword evidence="7" id="KW-0865">Zymogen</keyword>
<keyword evidence="2" id="KW-0964">Secreted</keyword>
<dbReference type="PROSITE" id="PS00134">
    <property type="entry name" value="TRYPSIN_HIS"/>
    <property type="match status" value="1"/>
</dbReference>
<evidence type="ECO:0000256" key="9">
    <source>
        <dbReference type="SAM" id="MobiDB-lite"/>
    </source>
</evidence>
<dbReference type="GO" id="GO:0004252">
    <property type="term" value="F:serine-type endopeptidase activity"/>
    <property type="evidence" value="ECO:0007669"/>
    <property type="project" value="InterPro"/>
</dbReference>
<dbReference type="InterPro" id="IPR009003">
    <property type="entry name" value="Peptidase_S1_PA"/>
</dbReference>
<dbReference type="PRINTS" id="PR00722">
    <property type="entry name" value="CHYMOTRYPSIN"/>
</dbReference>
<evidence type="ECO:0000256" key="6">
    <source>
        <dbReference type="ARBA" id="ARBA00022825"/>
    </source>
</evidence>
<evidence type="ECO:0000256" key="10">
    <source>
        <dbReference type="SAM" id="SignalP"/>
    </source>
</evidence>
<dbReference type="InterPro" id="IPR018114">
    <property type="entry name" value="TRYPSIN_HIS"/>
</dbReference>
<feature type="chain" id="PRO_5043864974" evidence="10">
    <location>
        <begin position="28"/>
        <end position="412"/>
    </location>
</feature>
<dbReference type="InterPro" id="IPR001254">
    <property type="entry name" value="Trypsin_dom"/>
</dbReference>
<evidence type="ECO:0000256" key="4">
    <source>
        <dbReference type="ARBA" id="ARBA00022729"/>
    </source>
</evidence>
<dbReference type="InterPro" id="IPR001314">
    <property type="entry name" value="Peptidase_S1A"/>
</dbReference>
<reference evidence="12 13" key="1">
    <citation type="submission" date="2021-06" db="EMBL/GenBank/DDBJ databases">
        <title>Caerostris darwini draft genome.</title>
        <authorList>
            <person name="Kono N."/>
            <person name="Arakawa K."/>
        </authorList>
    </citation>
    <scope>NUCLEOTIDE SEQUENCE [LARGE SCALE GENOMIC DNA]</scope>
</reference>
<keyword evidence="5" id="KW-0378">Hydrolase</keyword>
<evidence type="ECO:0000256" key="7">
    <source>
        <dbReference type="ARBA" id="ARBA00023145"/>
    </source>
</evidence>
<sequence length="412" mass="45971">MNYYSMQLVKVLVSLLVLFYLVEDVCSQRIRFPEEEYNSNDVDQGCPRGSRCIEINRCRSNVLRSIGGEPRECGYSYNWRRRICCPDGTGRASRTGRPNPTRARPTSPPRRTISIPRRPNSAPERPVAATQPPVSVPRAPVPRGPRRGNSNGECGRSLVANPLQGLVMGGEEAQTGAWPWMVVISRLERTGDLSPWCTGFLISRRHVLSAAHCFDRRNASLYAAMVGSVESSQGEVYRVSRVAVPEGYTRGQFYDDIALLTLTRDVEGDNFRAICLPRSREFRNMTGTGTTVAGWGATRVGGDMSPRLRQLSYMPVISYPRCNQMFSERLSNFQRQFPRGITSQFVCAGFIDESGKDSCGGDSGAPLMLQENDQWYAIGIVSFGFACGRQGYPGGYTRVSHYLNWIERNTQS</sequence>
<proteinExistence type="predicted"/>
<dbReference type="FunFam" id="2.40.10.10:FF:000146">
    <property type="entry name" value="Serine protease 53"/>
    <property type="match status" value="1"/>
</dbReference>
<accession>A0AAV4U2X7</accession>
<evidence type="ECO:0000259" key="11">
    <source>
        <dbReference type="PROSITE" id="PS50240"/>
    </source>
</evidence>
<dbReference type="PANTHER" id="PTHR24258">
    <property type="entry name" value="SERINE PROTEASE-RELATED"/>
    <property type="match status" value="1"/>
</dbReference>
<comment type="caution">
    <text evidence="12">The sequence shown here is derived from an EMBL/GenBank/DDBJ whole genome shotgun (WGS) entry which is preliminary data.</text>
</comment>
<protein>
    <submittedName>
        <fullName evidence="12">Clotting factor B</fullName>
    </submittedName>
</protein>
<dbReference type="AlphaFoldDB" id="A0AAV4U2X7"/>
<dbReference type="InterPro" id="IPR043504">
    <property type="entry name" value="Peptidase_S1_PA_chymotrypsin"/>
</dbReference>
<evidence type="ECO:0000256" key="8">
    <source>
        <dbReference type="ARBA" id="ARBA00023157"/>
    </source>
</evidence>
<keyword evidence="4 10" id="KW-0732">Signal</keyword>
<dbReference type="PROSITE" id="PS50240">
    <property type="entry name" value="TRYPSIN_DOM"/>
    <property type="match status" value="1"/>
</dbReference>
<feature type="domain" description="Peptidase S1" evidence="11">
    <location>
        <begin position="167"/>
        <end position="411"/>
    </location>
</feature>
<keyword evidence="8" id="KW-1015">Disulfide bond</keyword>